<sequence>MFLLSHHAYTIDSLSLRAEGEVDGVKTFDFDLDGADDKPWRNPGADLTDYFNYGFNEDTWRQYCDFQRANRMGMWKPMRDDARGGNGRGRNGDEVVVRVISNEREGMGAPPPPPGARYGPPPGQYQQHGPPHGHMGGGR</sequence>
<evidence type="ECO:0000256" key="4">
    <source>
        <dbReference type="ARBA" id="ARBA00023242"/>
    </source>
</evidence>
<accession>A0A0L0F4W0</accession>
<dbReference type="AlphaFoldDB" id="A0A0L0F4W0"/>
<dbReference type="GO" id="GO:0006397">
    <property type="term" value="P:mRNA processing"/>
    <property type="evidence" value="ECO:0007669"/>
    <property type="project" value="UniProtKB-KW"/>
</dbReference>
<dbReference type="InterPro" id="IPR051187">
    <property type="entry name" value="Pre-mRNA_3'-end_processing_reg"/>
</dbReference>
<dbReference type="STRING" id="667725.A0A0L0F4W0"/>
<dbReference type="RefSeq" id="XP_014145644.1">
    <property type="nucleotide sequence ID" value="XM_014290169.1"/>
</dbReference>
<evidence type="ECO:0000313" key="7">
    <source>
        <dbReference type="EMBL" id="KNC71742.1"/>
    </source>
</evidence>
<evidence type="ECO:0000313" key="8">
    <source>
        <dbReference type="Proteomes" id="UP000054560"/>
    </source>
</evidence>
<dbReference type="eggNOG" id="KOG1049">
    <property type="taxonomic scope" value="Eukaryota"/>
</dbReference>
<feature type="non-terminal residue" evidence="7">
    <location>
        <position position="139"/>
    </location>
</feature>
<evidence type="ECO:0000259" key="6">
    <source>
        <dbReference type="Pfam" id="PF05182"/>
    </source>
</evidence>
<dbReference type="PANTHER" id="PTHR13484">
    <property type="entry name" value="FIP1-LIKE 1 PROTEIN"/>
    <property type="match status" value="1"/>
</dbReference>
<keyword evidence="4" id="KW-0539">Nucleus</keyword>
<organism evidence="7 8">
    <name type="scientific">Sphaeroforma arctica JP610</name>
    <dbReference type="NCBI Taxonomy" id="667725"/>
    <lineage>
        <taxon>Eukaryota</taxon>
        <taxon>Ichthyosporea</taxon>
        <taxon>Ichthyophonida</taxon>
        <taxon>Sphaeroforma</taxon>
    </lineage>
</organism>
<dbReference type="OrthoDB" id="1917198at2759"/>
<evidence type="ECO:0000256" key="3">
    <source>
        <dbReference type="ARBA" id="ARBA00022664"/>
    </source>
</evidence>
<dbReference type="EMBL" id="KQ248205">
    <property type="protein sequence ID" value="KNC71742.1"/>
    <property type="molecule type" value="Genomic_DNA"/>
</dbReference>
<dbReference type="GeneID" id="25916220"/>
<evidence type="ECO:0000256" key="5">
    <source>
        <dbReference type="SAM" id="MobiDB-lite"/>
    </source>
</evidence>
<gene>
    <name evidence="7" type="ORF">SARC_15716</name>
</gene>
<keyword evidence="3" id="KW-0507">mRNA processing</keyword>
<keyword evidence="8" id="KW-1185">Reference proteome</keyword>
<feature type="compositionally biased region" description="Low complexity" evidence="5">
    <location>
        <begin position="124"/>
        <end position="133"/>
    </location>
</feature>
<feature type="domain" description="Pre-mRNA polyadenylation factor Fip1" evidence="6">
    <location>
        <begin position="29"/>
        <end position="69"/>
    </location>
</feature>
<evidence type="ECO:0000256" key="2">
    <source>
        <dbReference type="ARBA" id="ARBA00007459"/>
    </source>
</evidence>
<comment type="similarity">
    <text evidence="2">Belongs to the FIP1 family.</text>
</comment>
<dbReference type="Proteomes" id="UP000054560">
    <property type="component" value="Unassembled WGS sequence"/>
</dbReference>
<dbReference type="InterPro" id="IPR007854">
    <property type="entry name" value="Fip1_dom"/>
</dbReference>
<name>A0A0L0F4W0_9EUKA</name>
<feature type="region of interest" description="Disordered" evidence="5">
    <location>
        <begin position="101"/>
        <end position="139"/>
    </location>
</feature>
<dbReference type="PANTHER" id="PTHR13484:SF0">
    <property type="entry name" value="PRE-MRNA 3'-END-PROCESSING FACTOR FIP1"/>
    <property type="match status" value="1"/>
</dbReference>
<dbReference type="Pfam" id="PF05182">
    <property type="entry name" value="Fip1"/>
    <property type="match status" value="1"/>
</dbReference>
<evidence type="ECO:0000256" key="1">
    <source>
        <dbReference type="ARBA" id="ARBA00004123"/>
    </source>
</evidence>
<dbReference type="GO" id="GO:0005847">
    <property type="term" value="C:mRNA cleavage and polyadenylation specificity factor complex"/>
    <property type="evidence" value="ECO:0007669"/>
    <property type="project" value="TreeGrafter"/>
</dbReference>
<reference evidence="7 8" key="1">
    <citation type="submission" date="2011-02" db="EMBL/GenBank/DDBJ databases">
        <title>The Genome Sequence of Sphaeroforma arctica JP610.</title>
        <authorList>
            <consortium name="The Broad Institute Genome Sequencing Platform"/>
            <person name="Russ C."/>
            <person name="Cuomo C."/>
            <person name="Young S.K."/>
            <person name="Zeng Q."/>
            <person name="Gargeya S."/>
            <person name="Alvarado L."/>
            <person name="Berlin A."/>
            <person name="Chapman S.B."/>
            <person name="Chen Z."/>
            <person name="Freedman E."/>
            <person name="Gellesch M."/>
            <person name="Goldberg J."/>
            <person name="Griggs A."/>
            <person name="Gujja S."/>
            <person name="Heilman E."/>
            <person name="Heiman D."/>
            <person name="Howarth C."/>
            <person name="Mehta T."/>
            <person name="Neiman D."/>
            <person name="Pearson M."/>
            <person name="Roberts A."/>
            <person name="Saif S."/>
            <person name="Shea T."/>
            <person name="Shenoy N."/>
            <person name="Sisk P."/>
            <person name="Stolte C."/>
            <person name="Sykes S."/>
            <person name="White J."/>
            <person name="Yandava C."/>
            <person name="Burger G."/>
            <person name="Gray M.W."/>
            <person name="Holland P.W.H."/>
            <person name="King N."/>
            <person name="Lang F.B.F."/>
            <person name="Roger A.J."/>
            <person name="Ruiz-Trillo I."/>
            <person name="Haas B."/>
            <person name="Nusbaum C."/>
            <person name="Birren B."/>
        </authorList>
    </citation>
    <scope>NUCLEOTIDE SEQUENCE [LARGE SCALE GENOMIC DNA]</scope>
    <source>
        <strain evidence="7 8">JP610</strain>
    </source>
</reference>
<protein>
    <recommendedName>
        <fullName evidence="6">Pre-mRNA polyadenylation factor Fip1 domain-containing protein</fullName>
    </recommendedName>
</protein>
<comment type="subcellular location">
    <subcellularLocation>
        <location evidence="1">Nucleus</location>
    </subcellularLocation>
</comment>
<proteinExistence type="inferred from homology"/>
<feature type="compositionally biased region" description="Pro residues" evidence="5">
    <location>
        <begin position="109"/>
        <end position="123"/>
    </location>
</feature>